<dbReference type="GO" id="GO:0000245">
    <property type="term" value="P:spliceosomal complex assembly"/>
    <property type="evidence" value="ECO:0007669"/>
    <property type="project" value="InterPro"/>
</dbReference>
<dbReference type="Gramene" id="ABO97955">
    <property type="protein sequence ID" value="ABO97955"/>
    <property type="gene ID" value="OSTLU_33696"/>
</dbReference>
<dbReference type="PANTHER" id="PTHR12794">
    <property type="entry name" value="GEMIN2"/>
    <property type="match status" value="1"/>
</dbReference>
<dbReference type="OrthoDB" id="428895at2759"/>
<keyword evidence="8" id="KW-1185">Reference proteome</keyword>
<evidence type="ECO:0000256" key="6">
    <source>
        <dbReference type="SAM" id="MobiDB-lite"/>
    </source>
</evidence>
<keyword evidence="3" id="KW-0507">mRNA processing</keyword>
<organism evidence="7 8">
    <name type="scientific">Ostreococcus lucimarinus (strain CCE9901)</name>
    <dbReference type="NCBI Taxonomy" id="436017"/>
    <lineage>
        <taxon>Eukaryota</taxon>
        <taxon>Viridiplantae</taxon>
        <taxon>Chlorophyta</taxon>
        <taxon>Mamiellophyceae</taxon>
        <taxon>Mamiellales</taxon>
        <taxon>Bathycoccaceae</taxon>
        <taxon>Ostreococcus</taxon>
    </lineage>
</organism>
<dbReference type="GeneID" id="5003873"/>
<dbReference type="InterPro" id="IPR017364">
    <property type="entry name" value="GEMIN2"/>
</dbReference>
<dbReference type="InterPro" id="IPR035426">
    <property type="entry name" value="Gemin2/Brr1"/>
</dbReference>
<comment type="subcellular location">
    <subcellularLocation>
        <location evidence="1">Cytoplasm</location>
    </subcellularLocation>
</comment>
<dbReference type="AlphaFoldDB" id="A4S371"/>
<gene>
    <name evidence="7" type="ORF">OSTLU_33696</name>
</gene>
<dbReference type="Proteomes" id="UP000001568">
    <property type="component" value="Chromosome 9"/>
</dbReference>
<dbReference type="STRING" id="436017.A4S371"/>
<reference evidence="7 8" key="1">
    <citation type="journal article" date="2007" name="Proc. Natl. Acad. Sci. U.S.A.">
        <title>The tiny eukaryote Ostreococcus provides genomic insights into the paradox of plankton speciation.</title>
        <authorList>
            <person name="Palenik B."/>
            <person name="Grimwood J."/>
            <person name="Aerts A."/>
            <person name="Rouze P."/>
            <person name="Salamov A."/>
            <person name="Putnam N."/>
            <person name="Dupont C."/>
            <person name="Jorgensen R."/>
            <person name="Derelle E."/>
            <person name="Rombauts S."/>
            <person name="Zhou K."/>
            <person name="Otillar R."/>
            <person name="Merchant S.S."/>
            <person name="Podell S."/>
            <person name="Gaasterland T."/>
            <person name="Napoli C."/>
            <person name="Gendler K."/>
            <person name="Manuell A."/>
            <person name="Tai V."/>
            <person name="Vallon O."/>
            <person name="Piganeau G."/>
            <person name="Jancek S."/>
            <person name="Heijde M."/>
            <person name="Jabbari K."/>
            <person name="Bowler C."/>
            <person name="Lohr M."/>
            <person name="Robbens S."/>
            <person name="Werner G."/>
            <person name="Dubchak I."/>
            <person name="Pazour G.J."/>
            <person name="Ren Q."/>
            <person name="Paulsen I."/>
            <person name="Delwiche C."/>
            <person name="Schmutz J."/>
            <person name="Rokhsar D."/>
            <person name="Van de Peer Y."/>
            <person name="Moreau H."/>
            <person name="Grigoriev I.V."/>
        </authorList>
    </citation>
    <scope>NUCLEOTIDE SEQUENCE [LARGE SCALE GENOMIC DNA]</scope>
    <source>
        <strain evidence="7 8">CCE9901</strain>
    </source>
</reference>
<dbReference type="PIRSF" id="PIRSF038038">
    <property type="entry name" value="SMN_Gemin2"/>
    <property type="match status" value="1"/>
</dbReference>
<dbReference type="HOGENOM" id="CLU_027828_0_0_1"/>
<evidence type="ECO:0000313" key="7">
    <source>
        <dbReference type="EMBL" id="ABO97955.1"/>
    </source>
</evidence>
<dbReference type="GO" id="GO:0000387">
    <property type="term" value="P:spliceosomal snRNP assembly"/>
    <property type="evidence" value="ECO:0007669"/>
    <property type="project" value="InterPro"/>
</dbReference>
<feature type="compositionally biased region" description="Acidic residues" evidence="6">
    <location>
        <begin position="1"/>
        <end position="10"/>
    </location>
</feature>
<dbReference type="RefSeq" id="XP_001419662.1">
    <property type="nucleotide sequence ID" value="XM_001419625.1"/>
</dbReference>
<sequence length="249" mass="27962">MASESSESEDDGLRRRALAVDGEPDYSTGPPMDGFEYLRRVAFEARQTPDIMRAENMDLTALEEETATSGGVTADEETEFAPPAWAKPDRAWVRRTVGDFSDLRVRLSRILARFPTSVRRGSYPSNADKRDWERFCVDVREPPLGALVAMDAVTCAYLLRHISRGLFRYDYDSDGVDVDDVIRRLRWFHALVARVDLPLDADTEASIRSAMKGVARGRLSTSSEDDELLPHLNLAIAIGGGYFKQWRGE</sequence>
<proteinExistence type="predicted"/>
<dbReference type="eggNOG" id="ENOG502QPK4">
    <property type="taxonomic scope" value="Eukaryota"/>
</dbReference>
<protein>
    <recommendedName>
        <fullName evidence="5">Gem-associated protein 2</fullName>
    </recommendedName>
</protein>
<accession>A4S371</accession>
<evidence type="ECO:0000256" key="1">
    <source>
        <dbReference type="ARBA" id="ARBA00004496"/>
    </source>
</evidence>
<evidence type="ECO:0000313" key="8">
    <source>
        <dbReference type="Proteomes" id="UP000001568"/>
    </source>
</evidence>
<dbReference type="OMA" id="ASKHWED"/>
<evidence type="ECO:0000256" key="5">
    <source>
        <dbReference type="ARBA" id="ARBA00047179"/>
    </source>
</evidence>
<evidence type="ECO:0000256" key="4">
    <source>
        <dbReference type="ARBA" id="ARBA00023187"/>
    </source>
</evidence>
<dbReference type="Pfam" id="PF04938">
    <property type="entry name" value="SIP1"/>
    <property type="match status" value="1"/>
</dbReference>
<dbReference type="GO" id="GO:0032797">
    <property type="term" value="C:SMN complex"/>
    <property type="evidence" value="ECO:0007669"/>
    <property type="project" value="TreeGrafter"/>
</dbReference>
<dbReference type="PANTHER" id="PTHR12794:SF2">
    <property type="entry name" value="PROTEIN SINE1"/>
    <property type="match status" value="1"/>
</dbReference>
<keyword evidence="4" id="KW-0508">mRNA splicing</keyword>
<dbReference type="Gene3D" id="1.20.58.1070">
    <property type="match status" value="1"/>
</dbReference>
<dbReference type="GO" id="GO:0005681">
    <property type="term" value="C:spliceosomal complex"/>
    <property type="evidence" value="ECO:0007669"/>
    <property type="project" value="InterPro"/>
</dbReference>
<dbReference type="EMBL" id="CP000589">
    <property type="protein sequence ID" value="ABO97955.1"/>
    <property type="molecule type" value="Genomic_DNA"/>
</dbReference>
<dbReference type="KEGG" id="olu:OSTLU_33696"/>
<name>A4S371_OSTLU</name>
<evidence type="ECO:0000256" key="3">
    <source>
        <dbReference type="ARBA" id="ARBA00022664"/>
    </source>
</evidence>
<evidence type="ECO:0000256" key="2">
    <source>
        <dbReference type="ARBA" id="ARBA00022490"/>
    </source>
</evidence>
<feature type="region of interest" description="Disordered" evidence="6">
    <location>
        <begin position="1"/>
        <end position="32"/>
    </location>
</feature>
<keyword evidence="2" id="KW-0963">Cytoplasm</keyword>